<reference evidence="2 3" key="1">
    <citation type="submission" date="2020-05" db="EMBL/GenBank/DDBJ databases">
        <authorList>
            <person name="Niu N."/>
        </authorList>
    </citation>
    <scope>NUCLEOTIDE SEQUENCE [LARGE SCALE GENOMIC DNA]</scope>
    <source>
        <strain evidence="2 3">3340-03</strain>
    </source>
</reference>
<name>A0A849P8K8_9BURK</name>
<evidence type="ECO:0000259" key="1">
    <source>
        <dbReference type="Pfam" id="PF07566"/>
    </source>
</evidence>
<proteinExistence type="predicted"/>
<sequence>MFPQLFMFYIGGNAGHSNIEVHDIQFIVASTVEDALPALRQAWFGDADKIHLDGYTCITWADGYDVTLSSTPSTQEEKLFFVYVGAYLPHTLAEQHEYGLFVARTPEQAKQKALQRLLVNYEQQHKDNLKDVDNCLVLTTLALNGEQDNKRYYVHLKENPLGSLDKPIWQGYRPIGL</sequence>
<comment type="caution">
    <text evidence="2">The sequence shown here is derived from an EMBL/GenBank/DDBJ whole genome shotgun (WGS) entry which is preliminary data.</text>
</comment>
<dbReference type="RefSeq" id="WP_171680562.1">
    <property type="nucleotide sequence ID" value="NZ_JABGBN010000004.1"/>
</dbReference>
<organism evidence="2 3">
    <name type="scientific">Pelistega suis</name>
    <dbReference type="NCBI Taxonomy" id="1631957"/>
    <lineage>
        <taxon>Bacteria</taxon>
        <taxon>Pseudomonadati</taxon>
        <taxon>Pseudomonadota</taxon>
        <taxon>Betaproteobacteria</taxon>
        <taxon>Burkholderiales</taxon>
        <taxon>Alcaligenaceae</taxon>
        <taxon>Pelistega</taxon>
    </lineage>
</organism>
<accession>A0A849P8K8</accession>
<dbReference type="Proteomes" id="UP000537862">
    <property type="component" value="Unassembled WGS sequence"/>
</dbReference>
<evidence type="ECO:0000313" key="2">
    <source>
        <dbReference type="EMBL" id="NOL51868.1"/>
    </source>
</evidence>
<feature type="domain" description="DUF1543" evidence="1">
    <location>
        <begin position="92"/>
        <end position="135"/>
    </location>
</feature>
<protein>
    <submittedName>
        <fullName evidence="2">DUF1543 domain-containing protein</fullName>
    </submittedName>
</protein>
<evidence type="ECO:0000313" key="3">
    <source>
        <dbReference type="Proteomes" id="UP000537862"/>
    </source>
</evidence>
<keyword evidence="3" id="KW-1185">Reference proteome</keyword>
<dbReference type="EMBL" id="JABGBN010000004">
    <property type="protein sequence ID" value="NOL51868.1"/>
    <property type="molecule type" value="Genomic_DNA"/>
</dbReference>
<feature type="domain" description="DUF1543" evidence="1">
    <location>
        <begin position="17"/>
        <end position="68"/>
    </location>
</feature>
<dbReference type="InterPro" id="IPR011440">
    <property type="entry name" value="DUF1543"/>
</dbReference>
<dbReference type="AlphaFoldDB" id="A0A849P8K8"/>
<dbReference type="Pfam" id="PF07566">
    <property type="entry name" value="DUF1543"/>
    <property type="match status" value="2"/>
</dbReference>
<gene>
    <name evidence="2" type="ORF">HKX39_06760</name>
</gene>
<dbReference type="Gene3D" id="3.10.20.10">
    <property type="match status" value="2"/>
</dbReference>